<comment type="caution">
    <text evidence="2">The sequence shown here is derived from an EMBL/GenBank/DDBJ whole genome shotgun (WGS) entry which is preliminary data.</text>
</comment>
<evidence type="ECO:0000256" key="1">
    <source>
        <dbReference type="SAM" id="MobiDB-lite"/>
    </source>
</evidence>
<reference evidence="2 3" key="1">
    <citation type="submission" date="2018-06" db="EMBL/GenBank/DDBJ databases">
        <title>Complete Genomes of Monosporascus.</title>
        <authorList>
            <person name="Robinson A.J."/>
            <person name="Natvig D.O."/>
        </authorList>
    </citation>
    <scope>NUCLEOTIDE SEQUENCE [LARGE SCALE GENOMIC DNA]</scope>
    <source>
        <strain evidence="2 3">CBS 110550</strain>
    </source>
</reference>
<gene>
    <name evidence="2" type="ORF">DL764_002895</name>
</gene>
<evidence type="ECO:0000313" key="3">
    <source>
        <dbReference type="Proteomes" id="UP000293360"/>
    </source>
</evidence>
<name>A0A4Q4TLY5_9PEZI</name>
<evidence type="ECO:0000313" key="2">
    <source>
        <dbReference type="EMBL" id="RYP06847.1"/>
    </source>
</evidence>
<dbReference type="Proteomes" id="UP000293360">
    <property type="component" value="Unassembled WGS sequence"/>
</dbReference>
<keyword evidence="3" id="KW-1185">Reference proteome</keyword>
<sequence length="243" mass="27029">MVQLKATHAADQGFGCSGLGELLALGKISQEEVDLRNARLESLYALQLLEYTRSFLQADKALDISESPSSDHHDGVLDDDSVHSSDLDPGDTSSDEGDMCDSYAPDTHVRFLGAEEMETTMTRIDMDDDEGIAARIKQALTDEEQHIFAFSTEDEAALCSTHSGNDQQTGKDNAEVLEAIETHKDRLYRVITRTAQFMLSVESRYDSRVHYGWFMLVVANASVESRKRLVRIMSHPGVQRIAL</sequence>
<dbReference type="OrthoDB" id="5103128at2759"/>
<protein>
    <submittedName>
        <fullName evidence="2">Uncharacterized protein</fullName>
    </submittedName>
</protein>
<accession>A0A4Q4TLY5</accession>
<organism evidence="2 3">
    <name type="scientific">Monosporascus ibericus</name>
    <dbReference type="NCBI Taxonomy" id="155417"/>
    <lineage>
        <taxon>Eukaryota</taxon>
        <taxon>Fungi</taxon>
        <taxon>Dikarya</taxon>
        <taxon>Ascomycota</taxon>
        <taxon>Pezizomycotina</taxon>
        <taxon>Sordariomycetes</taxon>
        <taxon>Xylariomycetidae</taxon>
        <taxon>Xylariales</taxon>
        <taxon>Xylariales incertae sedis</taxon>
        <taxon>Monosporascus</taxon>
    </lineage>
</organism>
<feature type="region of interest" description="Disordered" evidence="1">
    <location>
        <begin position="66"/>
        <end position="100"/>
    </location>
</feature>
<feature type="compositionally biased region" description="Basic and acidic residues" evidence="1">
    <location>
        <begin position="69"/>
        <end position="86"/>
    </location>
</feature>
<dbReference type="AlphaFoldDB" id="A0A4Q4TLY5"/>
<dbReference type="EMBL" id="QJNU01000114">
    <property type="protein sequence ID" value="RYP06847.1"/>
    <property type="molecule type" value="Genomic_DNA"/>
</dbReference>
<proteinExistence type="predicted"/>